<evidence type="ECO:0000313" key="1">
    <source>
        <dbReference type="EMBL" id="SES11570.1"/>
    </source>
</evidence>
<organism evidence="1 2">
    <name type="scientific">Butyrivibrio fibrisolvens</name>
    <dbReference type="NCBI Taxonomy" id="831"/>
    <lineage>
        <taxon>Bacteria</taxon>
        <taxon>Bacillati</taxon>
        <taxon>Bacillota</taxon>
        <taxon>Clostridia</taxon>
        <taxon>Lachnospirales</taxon>
        <taxon>Lachnospiraceae</taxon>
        <taxon>Butyrivibrio</taxon>
    </lineage>
</organism>
<name>A0A1H9UPW5_BUTFI</name>
<dbReference type="AlphaFoldDB" id="A0A1H9UPW5"/>
<sequence length="50" mass="5911">MQKEDFRKHLDQLIAQSVMNQSSDPMHRNDWIKIRESLQDALNALNELDS</sequence>
<evidence type="ECO:0000313" key="2">
    <source>
        <dbReference type="Proteomes" id="UP000182584"/>
    </source>
</evidence>
<protein>
    <submittedName>
        <fullName evidence="1">Uncharacterized protein</fullName>
    </submittedName>
</protein>
<dbReference type="Proteomes" id="UP000182584">
    <property type="component" value="Unassembled WGS sequence"/>
</dbReference>
<gene>
    <name evidence="1" type="ORF">SAMN04487884_11950</name>
</gene>
<dbReference type="EMBL" id="FOGJ01000019">
    <property type="protein sequence ID" value="SES11570.1"/>
    <property type="molecule type" value="Genomic_DNA"/>
</dbReference>
<accession>A0A1H9UPW5</accession>
<reference evidence="1 2" key="1">
    <citation type="submission" date="2016-10" db="EMBL/GenBank/DDBJ databases">
        <authorList>
            <person name="de Groot N.N."/>
        </authorList>
    </citation>
    <scope>NUCLEOTIDE SEQUENCE [LARGE SCALE GENOMIC DNA]</scope>
    <source>
        <strain evidence="1 2">AR40</strain>
    </source>
</reference>
<proteinExistence type="predicted"/>
<dbReference type="RefSeq" id="WP_155243819.1">
    <property type="nucleotide sequence ID" value="NZ_FOGJ01000019.1"/>
</dbReference>